<name>A0A392RX68_9FABA</name>
<organism evidence="1 2">
    <name type="scientific">Trifolium medium</name>
    <dbReference type="NCBI Taxonomy" id="97028"/>
    <lineage>
        <taxon>Eukaryota</taxon>
        <taxon>Viridiplantae</taxon>
        <taxon>Streptophyta</taxon>
        <taxon>Embryophyta</taxon>
        <taxon>Tracheophyta</taxon>
        <taxon>Spermatophyta</taxon>
        <taxon>Magnoliopsida</taxon>
        <taxon>eudicotyledons</taxon>
        <taxon>Gunneridae</taxon>
        <taxon>Pentapetalae</taxon>
        <taxon>rosids</taxon>
        <taxon>fabids</taxon>
        <taxon>Fabales</taxon>
        <taxon>Fabaceae</taxon>
        <taxon>Papilionoideae</taxon>
        <taxon>50 kb inversion clade</taxon>
        <taxon>NPAAA clade</taxon>
        <taxon>Hologalegina</taxon>
        <taxon>IRL clade</taxon>
        <taxon>Trifolieae</taxon>
        <taxon>Trifolium</taxon>
    </lineage>
</organism>
<feature type="non-terminal residue" evidence="1">
    <location>
        <position position="56"/>
    </location>
</feature>
<sequence length="56" mass="5860">MGVRQSSISSVVMTSFVVSALAEDMISCITVLLLPGLFVLASFDSKSALEFCSLGT</sequence>
<comment type="caution">
    <text evidence="1">The sequence shown here is derived from an EMBL/GenBank/DDBJ whole genome shotgun (WGS) entry which is preliminary data.</text>
</comment>
<reference evidence="1 2" key="1">
    <citation type="journal article" date="2018" name="Front. Plant Sci.">
        <title>Red Clover (Trifolium pratense) and Zigzag Clover (T. medium) - A Picture of Genomic Similarities and Differences.</title>
        <authorList>
            <person name="Dluhosova J."/>
            <person name="Istvanek J."/>
            <person name="Nedelnik J."/>
            <person name="Repkova J."/>
        </authorList>
    </citation>
    <scope>NUCLEOTIDE SEQUENCE [LARGE SCALE GENOMIC DNA]</scope>
    <source>
        <strain evidence="2">cv. 10/8</strain>
        <tissue evidence="1">Leaf</tissue>
    </source>
</reference>
<dbReference type="AlphaFoldDB" id="A0A392RX68"/>
<proteinExistence type="predicted"/>
<protein>
    <submittedName>
        <fullName evidence="1">Uncharacterized protein</fullName>
    </submittedName>
</protein>
<dbReference type="Proteomes" id="UP000265520">
    <property type="component" value="Unassembled WGS sequence"/>
</dbReference>
<accession>A0A392RX68</accession>
<evidence type="ECO:0000313" key="2">
    <source>
        <dbReference type="Proteomes" id="UP000265520"/>
    </source>
</evidence>
<dbReference type="EMBL" id="LXQA010289576">
    <property type="protein sequence ID" value="MCI41231.1"/>
    <property type="molecule type" value="Genomic_DNA"/>
</dbReference>
<evidence type="ECO:0000313" key="1">
    <source>
        <dbReference type="EMBL" id="MCI41231.1"/>
    </source>
</evidence>
<keyword evidence="2" id="KW-1185">Reference proteome</keyword>